<reference evidence="1" key="1">
    <citation type="submission" date="2023-07" db="EMBL/GenBank/DDBJ databases">
        <title>Black Yeasts Isolated from many extreme environments.</title>
        <authorList>
            <person name="Coleine C."/>
            <person name="Stajich J.E."/>
            <person name="Selbmann L."/>
        </authorList>
    </citation>
    <scope>NUCLEOTIDE SEQUENCE</scope>
    <source>
        <strain evidence="1">CCFEE 5714</strain>
    </source>
</reference>
<evidence type="ECO:0000313" key="2">
    <source>
        <dbReference type="Proteomes" id="UP001281147"/>
    </source>
</evidence>
<sequence>MEPTEGSDPLSDPEELRVLHAAFDSFRQYRQAAHYNVTHLRRQSFYSLPTTHMDLLSNAPFSLPQTFRAVDDAIDANADIAETMIDFSAPMLGIDGSNEGWKGKAKPNDMDKARSTIIQLYRDWSAEGAAERHACYQPILAALTAHLPTVSEAQRCNQYVLVPGAGLGRLVFEACALGYSVQGNEISYHQTIASNYMLNATKSVGQHNLYPWALTFSNHLSRANQLESVPVPDIVPSVELATRPTSTNSEKQPIERLSMTFGDFCLVYQEPHNREQYDAVATCFFIDTAPNVIRYIETIKYCLKPGGIWINLGPLLWHFETSSTPAQKDKQRHDNDGHEAENHPSNTVNEQGIGEPGSFELSNDEVIALLQQFDFEILEQSEAPAGATGYIQDPRSMLQNVYRPAFWVAKKIALDNPFRFDPSSRNLTNTSDGPE</sequence>
<dbReference type="EMBL" id="JAUTXU010000002">
    <property type="protein sequence ID" value="KAK3725547.1"/>
    <property type="molecule type" value="Genomic_DNA"/>
</dbReference>
<comment type="caution">
    <text evidence="1">The sequence shown here is derived from an EMBL/GenBank/DDBJ whole genome shotgun (WGS) entry which is preliminary data.</text>
</comment>
<keyword evidence="2" id="KW-1185">Reference proteome</keyword>
<proteinExistence type="predicted"/>
<protein>
    <submittedName>
        <fullName evidence="1">Uncharacterized protein</fullName>
    </submittedName>
</protein>
<organism evidence="1 2">
    <name type="scientific">Vermiconidia calcicola</name>
    <dbReference type="NCBI Taxonomy" id="1690605"/>
    <lineage>
        <taxon>Eukaryota</taxon>
        <taxon>Fungi</taxon>
        <taxon>Dikarya</taxon>
        <taxon>Ascomycota</taxon>
        <taxon>Pezizomycotina</taxon>
        <taxon>Dothideomycetes</taxon>
        <taxon>Dothideomycetidae</taxon>
        <taxon>Mycosphaerellales</taxon>
        <taxon>Extremaceae</taxon>
        <taxon>Vermiconidia</taxon>
    </lineage>
</organism>
<accession>A0ACC3NZM0</accession>
<name>A0ACC3NZM0_9PEZI</name>
<evidence type="ECO:0000313" key="1">
    <source>
        <dbReference type="EMBL" id="KAK3725547.1"/>
    </source>
</evidence>
<dbReference type="Proteomes" id="UP001281147">
    <property type="component" value="Unassembled WGS sequence"/>
</dbReference>
<gene>
    <name evidence="1" type="ORF">LTR37_000517</name>
</gene>